<accession>A0A1M6QXE5</accession>
<keyword evidence="6" id="KW-1185">Reference proteome</keyword>
<dbReference type="SUPFAM" id="SSF53850">
    <property type="entry name" value="Periplasmic binding protein-like II"/>
    <property type="match status" value="1"/>
</dbReference>
<dbReference type="Pfam" id="PF00497">
    <property type="entry name" value="SBP_bac_3"/>
    <property type="match status" value="1"/>
</dbReference>
<evidence type="ECO:0000259" key="4">
    <source>
        <dbReference type="SMART" id="SM00062"/>
    </source>
</evidence>
<sequence>MRILLLVIVLFISISASSQVDDEKLRIGYTAAAPFIIENGEDVEGLNVWLWKRVASDLNIEYEMIPMEFSAMLDSLHTGGIDLSINPLTITSQRSKEMEFTHSFYASNATIAIAEVSSFDRLKSYLSGFLNVGFLSGLLILLFIIFLFGVLGWLFERKKNPDVFRPGKSGLWDGMWWSAVTLTTVGYGDKAPVTKFGKITALVLMFGGLLFISGLTASIASSLTVNQLTNNPDGFNEFKGRAVGTITNSGTENFLSEHFFKDIHTYPNVPTGLKNLDQGNIKAFIYDEPILKYAIQRDSTLHKLELLPVKFDIQFYAFGLPKTHVELEQRITQRILEIIETEEWDIVLNEYGLAEF</sequence>
<dbReference type="SMART" id="SM00062">
    <property type="entry name" value="PBPb"/>
    <property type="match status" value="1"/>
</dbReference>
<name>A0A1M6QXE5_9FLAO</name>
<evidence type="ECO:0000256" key="1">
    <source>
        <dbReference type="ARBA" id="ARBA00022729"/>
    </source>
</evidence>
<feature type="domain" description="Solute-binding protein family 3/N-terminal" evidence="4">
    <location>
        <begin position="24"/>
        <end position="354"/>
    </location>
</feature>
<protein>
    <submittedName>
        <fullName evidence="5">Amino acid ABC transporter substrate-binding protein, PAAT family</fullName>
    </submittedName>
</protein>
<keyword evidence="2" id="KW-1133">Transmembrane helix</keyword>
<feature type="transmembrane region" description="Helical" evidence="2">
    <location>
        <begin position="199"/>
        <end position="220"/>
    </location>
</feature>
<dbReference type="PRINTS" id="PR00169">
    <property type="entry name" value="KCHANNEL"/>
</dbReference>
<gene>
    <name evidence="5" type="ORF">SAMN04488007_2518</name>
</gene>
<dbReference type="EMBL" id="FQZX01000002">
    <property type="protein sequence ID" value="SHK24768.1"/>
    <property type="molecule type" value="Genomic_DNA"/>
</dbReference>
<dbReference type="OrthoDB" id="9799090at2"/>
<keyword evidence="2" id="KW-0812">Transmembrane</keyword>
<organism evidence="5 6">
    <name type="scientific">Maribacter aquivivus</name>
    <dbReference type="NCBI Taxonomy" id="228958"/>
    <lineage>
        <taxon>Bacteria</taxon>
        <taxon>Pseudomonadati</taxon>
        <taxon>Bacteroidota</taxon>
        <taxon>Flavobacteriia</taxon>
        <taxon>Flavobacteriales</taxon>
        <taxon>Flavobacteriaceae</taxon>
        <taxon>Maribacter</taxon>
    </lineage>
</organism>
<feature type="chain" id="PRO_5012252035" evidence="3">
    <location>
        <begin position="19"/>
        <end position="356"/>
    </location>
</feature>
<dbReference type="Gene3D" id="1.10.287.70">
    <property type="match status" value="1"/>
</dbReference>
<evidence type="ECO:0000256" key="3">
    <source>
        <dbReference type="SAM" id="SignalP"/>
    </source>
</evidence>
<dbReference type="PANTHER" id="PTHR35936:SF19">
    <property type="entry name" value="AMINO-ACID-BINDING PROTEIN YXEM-RELATED"/>
    <property type="match status" value="1"/>
</dbReference>
<feature type="transmembrane region" description="Helical" evidence="2">
    <location>
        <begin position="129"/>
        <end position="155"/>
    </location>
</feature>
<dbReference type="Proteomes" id="UP000184314">
    <property type="component" value="Unassembled WGS sequence"/>
</dbReference>
<dbReference type="PANTHER" id="PTHR35936">
    <property type="entry name" value="MEMBRANE-BOUND LYTIC MUREIN TRANSGLYCOSYLASE F"/>
    <property type="match status" value="1"/>
</dbReference>
<dbReference type="STRING" id="228958.SAMN04488007_2518"/>
<reference evidence="6" key="1">
    <citation type="submission" date="2016-11" db="EMBL/GenBank/DDBJ databases">
        <authorList>
            <person name="Varghese N."/>
            <person name="Submissions S."/>
        </authorList>
    </citation>
    <scope>NUCLEOTIDE SEQUENCE [LARGE SCALE GENOMIC DNA]</scope>
    <source>
        <strain evidence="6">DSM 16478</strain>
    </source>
</reference>
<evidence type="ECO:0000256" key="2">
    <source>
        <dbReference type="SAM" id="Phobius"/>
    </source>
</evidence>
<dbReference type="Pfam" id="PF07885">
    <property type="entry name" value="Ion_trans_2"/>
    <property type="match status" value="1"/>
</dbReference>
<feature type="signal peptide" evidence="3">
    <location>
        <begin position="1"/>
        <end position="18"/>
    </location>
</feature>
<dbReference type="SUPFAM" id="SSF81324">
    <property type="entry name" value="Voltage-gated potassium channels"/>
    <property type="match status" value="1"/>
</dbReference>
<keyword evidence="2" id="KW-0472">Membrane</keyword>
<dbReference type="InterPro" id="IPR001638">
    <property type="entry name" value="Solute-binding_3/MltF_N"/>
</dbReference>
<dbReference type="Gene3D" id="3.40.190.10">
    <property type="entry name" value="Periplasmic binding protein-like II"/>
    <property type="match status" value="2"/>
</dbReference>
<proteinExistence type="predicted"/>
<keyword evidence="1 3" id="KW-0732">Signal</keyword>
<evidence type="ECO:0000313" key="6">
    <source>
        <dbReference type="Proteomes" id="UP000184314"/>
    </source>
</evidence>
<dbReference type="InterPro" id="IPR013099">
    <property type="entry name" value="K_chnl_dom"/>
</dbReference>
<evidence type="ECO:0000313" key="5">
    <source>
        <dbReference type="EMBL" id="SHK24768.1"/>
    </source>
</evidence>
<dbReference type="RefSeq" id="WP_073244653.1">
    <property type="nucleotide sequence ID" value="NZ_FQZX01000002.1"/>
</dbReference>
<dbReference type="AlphaFoldDB" id="A0A1M6QXE5"/>